<protein>
    <recommendedName>
        <fullName evidence="2">Lipoprotein SmpA/OmlA domain-containing protein</fullName>
    </recommendedName>
</protein>
<evidence type="ECO:0000313" key="1">
    <source>
        <dbReference type="EMBL" id="KKK97827.1"/>
    </source>
</evidence>
<reference evidence="1" key="1">
    <citation type="journal article" date="2015" name="Nature">
        <title>Complex archaea that bridge the gap between prokaryotes and eukaryotes.</title>
        <authorList>
            <person name="Spang A."/>
            <person name="Saw J.H."/>
            <person name="Jorgensen S.L."/>
            <person name="Zaremba-Niedzwiedzka K."/>
            <person name="Martijn J."/>
            <person name="Lind A.E."/>
            <person name="van Eijk R."/>
            <person name="Schleper C."/>
            <person name="Guy L."/>
            <person name="Ettema T.J."/>
        </authorList>
    </citation>
    <scope>NUCLEOTIDE SEQUENCE</scope>
</reference>
<proteinExistence type="predicted"/>
<sequence length="127" mass="14069">MNKWTVGAVLLTAAASVSLNGCVVMASSTTSFQGNRRFVGPETLNQVQPGKTTKDWVLAALGKPTDIAKASEDTEILHYKYVETKRDSVAVLVLIAANNTTKDQRDLYFEVKDGIVQKHWQTRDRSR</sequence>
<evidence type="ECO:0008006" key="2">
    <source>
        <dbReference type="Google" id="ProtNLM"/>
    </source>
</evidence>
<accession>A0A0F8ZVC8</accession>
<comment type="caution">
    <text evidence="1">The sequence shown here is derived from an EMBL/GenBank/DDBJ whole genome shotgun (WGS) entry which is preliminary data.</text>
</comment>
<organism evidence="1">
    <name type="scientific">marine sediment metagenome</name>
    <dbReference type="NCBI Taxonomy" id="412755"/>
    <lineage>
        <taxon>unclassified sequences</taxon>
        <taxon>metagenomes</taxon>
        <taxon>ecological metagenomes</taxon>
    </lineage>
</organism>
<gene>
    <name evidence="1" type="ORF">LCGC14_2648860</name>
</gene>
<dbReference type="EMBL" id="LAZR01045876">
    <property type="protein sequence ID" value="KKK97827.1"/>
    <property type="molecule type" value="Genomic_DNA"/>
</dbReference>
<name>A0A0F8ZVC8_9ZZZZ</name>
<dbReference type="AlphaFoldDB" id="A0A0F8ZVC8"/>